<dbReference type="Pfam" id="PF25019">
    <property type="entry name" value="LRR_R13L1-DRL21"/>
    <property type="match status" value="1"/>
</dbReference>
<dbReference type="InterPro" id="IPR057135">
    <property type="entry name" value="At4g27190-like_LRR"/>
</dbReference>
<evidence type="ECO:0000259" key="9">
    <source>
        <dbReference type="Pfam" id="PF23559"/>
    </source>
</evidence>
<feature type="domain" description="Disease resistance protein winged helix" evidence="9">
    <location>
        <begin position="433"/>
        <end position="501"/>
    </location>
</feature>
<reference evidence="13" key="1">
    <citation type="submission" date="2025-08" db="UniProtKB">
        <authorList>
            <consortium name="RefSeq"/>
        </authorList>
    </citation>
    <scope>IDENTIFICATION</scope>
    <source>
        <tissue evidence="13">Seedling</tissue>
    </source>
</reference>
<dbReference type="RefSeq" id="XP_060671930.1">
    <property type="nucleotide sequence ID" value="XM_060815947.1"/>
</dbReference>
<dbReference type="PANTHER" id="PTHR36766:SF31">
    <property type="entry name" value="DISEASE RESISTANCE RPP13-LIKE PROTEIN 1"/>
    <property type="match status" value="1"/>
</dbReference>
<evidence type="ECO:0000313" key="13">
    <source>
        <dbReference type="RefSeq" id="XP_060671930.1"/>
    </source>
</evidence>
<evidence type="ECO:0000256" key="5">
    <source>
        <dbReference type="ARBA" id="ARBA00022840"/>
    </source>
</evidence>
<dbReference type="PROSITE" id="PS51450">
    <property type="entry name" value="LRR"/>
    <property type="match status" value="1"/>
</dbReference>
<keyword evidence="4" id="KW-0611">Plant defense</keyword>
<dbReference type="InterPro" id="IPR032675">
    <property type="entry name" value="LRR_dom_sf"/>
</dbReference>
<evidence type="ECO:0000259" key="10">
    <source>
        <dbReference type="Pfam" id="PF23598"/>
    </source>
</evidence>
<gene>
    <name evidence="13" type="primary">LOC107421969</name>
</gene>
<dbReference type="Pfam" id="PF23247">
    <property type="entry name" value="LRR_RPS2"/>
    <property type="match status" value="1"/>
</dbReference>
<dbReference type="GeneID" id="107421969"/>
<dbReference type="InterPro" id="IPR042197">
    <property type="entry name" value="Apaf_helical"/>
</dbReference>
<evidence type="ECO:0000259" key="6">
    <source>
        <dbReference type="Pfam" id="PF00931"/>
    </source>
</evidence>
<dbReference type="InterPro" id="IPR036388">
    <property type="entry name" value="WH-like_DNA-bd_sf"/>
</dbReference>
<evidence type="ECO:0000256" key="1">
    <source>
        <dbReference type="ARBA" id="ARBA00022614"/>
    </source>
</evidence>
<dbReference type="Gene3D" id="1.10.10.10">
    <property type="entry name" value="Winged helix-like DNA-binding domain superfamily/Winged helix DNA-binding domain"/>
    <property type="match status" value="1"/>
</dbReference>
<keyword evidence="5" id="KW-0067">ATP-binding</keyword>
<dbReference type="Pfam" id="PF00931">
    <property type="entry name" value="NB-ARC"/>
    <property type="match status" value="1"/>
</dbReference>
<protein>
    <submittedName>
        <fullName evidence="13">Disease resistance RPP13-like protein 1</fullName>
    </submittedName>
</protein>
<dbReference type="InterPro" id="IPR055414">
    <property type="entry name" value="LRR_R13L4/SHOC2-like"/>
</dbReference>
<dbReference type="PRINTS" id="PR00364">
    <property type="entry name" value="DISEASERSIST"/>
</dbReference>
<sequence length="1441" mass="163520">MPVGEAFLSAFLQVLFDRLASHEFIGLFCGQKYGESLEQLKITLVTLTALLNDAEEKQFYSPTVKKWLHMAKDAIFDAEDLLDEMTYQALKSKLEAESQANPDQVWKWKQISSSLSPSSRGLDFKLRKIIERLEMIAKYKDVLGLKENIGERSFHCKQRLLATTSLVDESCVYGRHDDKEEIIQLLLGVEENNGNIGVIPIVGMGGIGKTTLAQLVYNDRRVESHFDYKVWACVSDQFDVVKITKTIVRSITMKNFDLDDLNLLQVFLKENLNGKRFLLILDDVWTKRNNAWDLLWNPLKVGGKGSKIIVTTRDSNVASSVGTVPSHCLRGLTYEDCWLLLISQAFGNINVNVSSNLEAIGKEIVKKCGGLPLAVKRLGILLHSRKEEDEWKDILNRKIWDLPDDESDILQSLRLSYLHLPAHLKQCFRFCSVFPIEHEFDKGSLVLLWMAEGFILQPKGKKRLEEVGDEYFCELVARSFFEQSVNNRSQYVMHRLMKELADFVCGEFGFRLEDYNKDDSQKKISEKARHSSYIRGKRDVLARFEAFNEVEFLRTFLPLNPAGSIGSSFLANNVPYDLLPKLRYLRVLSFNACRISEMPDSIGSLKHLRYLDLSHTAIKELPESTHNLYNLQTLILLECRCLTKLPSKMGNLTSLRHLYISGSRLREMPSQISELQNLQTLSYFVVGKDSGSGIQDLRKMTEIQGSLIIAGLQNIVNFIDAMEANLKGKQELDKLVFQWSNGFDGLPQLQDLNVADYTSMEVPNFGETINAYTQDMMELELKQNRSLDDSRDERVEMLVLEMLQPHQNIKEVTIKEYGGTRFPSWIQSSLFCNIKFLKLSNCLKCECLPALGQLPSLKDLIVEGMERITTIGSEFYGDGLFSVPPFPSLETLKFENLLNWENWSFSGVDGREGFHYLQKIEIQNCPKLGKLLHSFSALKSMIIKGCEELVALPRLSTCYDSIGNGREYPCLVELSLWECPNLRELPILFPSLEILEIDGCQNLTEFPELPLLRDLELKNCNLEVLQNILKLTSLASLRMSEIPKLKCLPENFFQEMATLEELRITNLSELETLSDMTGLQDLSNLEGLEISECPILEELPQSFQKLISLKELRIWRCPSIVSFPTTGLPPMIRGLEIKDCESLQSLPNWKKHDDDKLSSSLEYLIIEGCSSLQSLPRDELPSTVKGLEIQNCINLMSLPREMINNNKSLELFRIAGCHSIKSFSEGTFGHPILTSSIAMNLKKLIINNCANLELLPEGLHNLGCLNHLEISDCPLLQSFPGRGLSICMLKSIRLCNCKALNSLPNRLYSLTCLQELYVEGCSSLESFPNGGLPANLMSLSVLGCEKLKPSFEWGLHRLTCLTNLMFGGCEWLVCFPEDWLLPISLSSLQLLKLPNLKTLPKGLKNLTSLDSLEICECDNLQTLPEEEPPEIVQSFDFWDVL</sequence>
<evidence type="ECO:0000256" key="3">
    <source>
        <dbReference type="ARBA" id="ARBA00022741"/>
    </source>
</evidence>
<feature type="domain" description="NB-ARC" evidence="6">
    <location>
        <begin position="177"/>
        <end position="346"/>
    </location>
</feature>
<dbReference type="Gene3D" id="3.80.10.10">
    <property type="entry name" value="Ribonuclease Inhibitor"/>
    <property type="match status" value="6"/>
</dbReference>
<proteinExistence type="predicted"/>
<evidence type="ECO:0000256" key="2">
    <source>
        <dbReference type="ARBA" id="ARBA00022737"/>
    </source>
</evidence>
<dbReference type="SUPFAM" id="SSF52540">
    <property type="entry name" value="P-loop containing nucleoside triphosphate hydrolases"/>
    <property type="match status" value="1"/>
</dbReference>
<dbReference type="SUPFAM" id="SSF52058">
    <property type="entry name" value="L domain-like"/>
    <property type="match status" value="3"/>
</dbReference>
<keyword evidence="12" id="KW-1185">Reference proteome</keyword>
<dbReference type="Gene3D" id="3.40.50.300">
    <property type="entry name" value="P-loop containing nucleotide triphosphate hydrolases"/>
    <property type="match status" value="1"/>
</dbReference>
<dbReference type="SMART" id="SM00369">
    <property type="entry name" value="LRR_TYP"/>
    <property type="match status" value="3"/>
</dbReference>
<organism evidence="12 13">
    <name type="scientific">Ziziphus jujuba</name>
    <name type="common">Chinese jujube</name>
    <name type="synonym">Ziziphus sativa</name>
    <dbReference type="NCBI Taxonomy" id="326968"/>
    <lineage>
        <taxon>Eukaryota</taxon>
        <taxon>Viridiplantae</taxon>
        <taxon>Streptophyta</taxon>
        <taxon>Embryophyta</taxon>
        <taxon>Tracheophyta</taxon>
        <taxon>Spermatophyta</taxon>
        <taxon>Magnoliopsida</taxon>
        <taxon>eudicotyledons</taxon>
        <taxon>Gunneridae</taxon>
        <taxon>Pentapetalae</taxon>
        <taxon>rosids</taxon>
        <taxon>fabids</taxon>
        <taxon>Rosales</taxon>
        <taxon>Rhamnaceae</taxon>
        <taxon>Paliureae</taxon>
        <taxon>Ziziphus</taxon>
    </lineage>
</organism>
<dbReference type="Pfam" id="PF23559">
    <property type="entry name" value="WHD_DRP"/>
    <property type="match status" value="1"/>
</dbReference>
<keyword evidence="2" id="KW-0677">Repeat</keyword>
<name>A0ABM4A5C4_ZIZJJ</name>
<keyword evidence="3" id="KW-0547">Nucleotide-binding</keyword>
<dbReference type="Gene3D" id="1.20.5.4130">
    <property type="match status" value="1"/>
</dbReference>
<feature type="domain" description="Disease resistance protein At4g27190-like leucine-rich repeats" evidence="8">
    <location>
        <begin position="987"/>
        <end position="1117"/>
    </location>
</feature>
<accession>A0ABM4A5C4</accession>
<dbReference type="InterPro" id="IPR001611">
    <property type="entry name" value="Leu-rich_rpt"/>
</dbReference>
<dbReference type="InterPro" id="IPR041118">
    <property type="entry name" value="Rx_N"/>
</dbReference>
<feature type="domain" description="Disease resistance R13L4/SHOC-2-like LRR" evidence="10">
    <location>
        <begin position="579"/>
        <end position="704"/>
    </location>
</feature>
<evidence type="ECO:0000313" key="12">
    <source>
        <dbReference type="Proteomes" id="UP001652623"/>
    </source>
</evidence>
<feature type="domain" description="Disease resistance N-terminal" evidence="7">
    <location>
        <begin position="7"/>
        <end position="98"/>
    </location>
</feature>
<dbReference type="InterPro" id="IPR056789">
    <property type="entry name" value="LRR_R13L1-DRL21"/>
</dbReference>
<feature type="domain" description="R13L1/DRL21-like LRR repeat region" evidence="11">
    <location>
        <begin position="776"/>
        <end position="865"/>
    </location>
</feature>
<dbReference type="Pfam" id="PF18052">
    <property type="entry name" value="Rx_N"/>
    <property type="match status" value="1"/>
</dbReference>
<evidence type="ECO:0000259" key="11">
    <source>
        <dbReference type="Pfam" id="PF25019"/>
    </source>
</evidence>
<dbReference type="InterPro" id="IPR002182">
    <property type="entry name" value="NB-ARC"/>
</dbReference>
<dbReference type="Pfam" id="PF23598">
    <property type="entry name" value="LRR_14"/>
    <property type="match status" value="1"/>
</dbReference>
<keyword evidence="1" id="KW-0433">Leucine-rich repeat</keyword>
<dbReference type="InterPro" id="IPR027417">
    <property type="entry name" value="P-loop_NTPase"/>
</dbReference>
<dbReference type="PANTHER" id="PTHR36766">
    <property type="entry name" value="PLANT BROAD-SPECTRUM MILDEW RESISTANCE PROTEIN RPW8"/>
    <property type="match status" value="1"/>
</dbReference>
<dbReference type="InterPro" id="IPR058922">
    <property type="entry name" value="WHD_DRP"/>
</dbReference>
<evidence type="ECO:0000259" key="8">
    <source>
        <dbReference type="Pfam" id="PF23247"/>
    </source>
</evidence>
<dbReference type="Proteomes" id="UP001652623">
    <property type="component" value="Chromosome 3"/>
</dbReference>
<dbReference type="Gene3D" id="1.10.8.430">
    <property type="entry name" value="Helical domain of apoptotic protease-activating factors"/>
    <property type="match status" value="1"/>
</dbReference>
<evidence type="ECO:0000259" key="7">
    <source>
        <dbReference type="Pfam" id="PF18052"/>
    </source>
</evidence>
<dbReference type="InterPro" id="IPR003591">
    <property type="entry name" value="Leu-rich_rpt_typical-subtyp"/>
</dbReference>
<evidence type="ECO:0000256" key="4">
    <source>
        <dbReference type="ARBA" id="ARBA00022821"/>
    </source>
</evidence>